<gene>
    <name evidence="2" type="ORF">D7V93_06595</name>
</gene>
<sequence length="170" mass="17955">MKQRSSRGVTLLEVMATMAVMLLGVAAAMTVVSQTSRANRRTLTANQAQVIAERTLEEILTMGCQGTPPCNNLGNISTRKVYQTAGGELSDTAPVGPGVVAREYEVNVDVDNSAAVGSVEGSKWGEPAINRPLSGTTAGNIVNVRVTVSWDEPGVRAGRQMIVLQTRMAP</sequence>
<dbReference type="InterPro" id="IPR012902">
    <property type="entry name" value="N_methyl_site"/>
</dbReference>
<evidence type="ECO:0000313" key="2">
    <source>
        <dbReference type="EMBL" id="RKH65005.1"/>
    </source>
</evidence>
<dbReference type="RefSeq" id="WP_120642554.1">
    <property type="nucleotide sequence ID" value="NZ_RAWB01000043.1"/>
</dbReference>
<proteinExistence type="predicted"/>
<dbReference type="EMBL" id="RAWB01000043">
    <property type="protein sequence ID" value="RKH65005.1"/>
    <property type="molecule type" value="Genomic_DNA"/>
</dbReference>
<comment type="caution">
    <text evidence="2">The sequence shown here is derived from an EMBL/GenBank/DDBJ whole genome shotgun (WGS) entry which is preliminary data.</text>
</comment>
<dbReference type="NCBIfam" id="TIGR02532">
    <property type="entry name" value="IV_pilin_GFxxxE"/>
    <property type="match status" value="1"/>
</dbReference>
<evidence type="ECO:0000313" key="3">
    <source>
        <dbReference type="Proteomes" id="UP000272888"/>
    </source>
</evidence>
<keyword evidence="1" id="KW-1133">Transmembrane helix</keyword>
<name>A0A3A8QFF9_9BACT</name>
<dbReference type="Proteomes" id="UP000272888">
    <property type="component" value="Unassembled WGS sequence"/>
</dbReference>
<keyword evidence="1" id="KW-0812">Transmembrane</keyword>
<keyword evidence="3" id="KW-1185">Reference proteome</keyword>
<keyword evidence="1" id="KW-0472">Membrane</keyword>
<dbReference type="AlphaFoldDB" id="A0A3A8QFF9"/>
<protein>
    <submittedName>
        <fullName evidence="2">Type II secretion system protein</fullName>
    </submittedName>
</protein>
<evidence type="ECO:0000256" key="1">
    <source>
        <dbReference type="SAM" id="Phobius"/>
    </source>
</evidence>
<dbReference type="Pfam" id="PF07963">
    <property type="entry name" value="N_methyl"/>
    <property type="match status" value="1"/>
</dbReference>
<dbReference type="PROSITE" id="PS00409">
    <property type="entry name" value="PROKAR_NTER_METHYL"/>
    <property type="match status" value="1"/>
</dbReference>
<reference evidence="3" key="1">
    <citation type="submission" date="2018-09" db="EMBL/GenBank/DDBJ databases">
        <authorList>
            <person name="Livingstone P.G."/>
            <person name="Whitworth D.E."/>
        </authorList>
    </citation>
    <scope>NUCLEOTIDE SEQUENCE [LARGE SCALE GENOMIC DNA]</scope>
    <source>
        <strain evidence="3">CA051B</strain>
    </source>
</reference>
<organism evidence="2 3">
    <name type="scientific">Corallococcus llansteffanensis</name>
    <dbReference type="NCBI Taxonomy" id="2316731"/>
    <lineage>
        <taxon>Bacteria</taxon>
        <taxon>Pseudomonadati</taxon>
        <taxon>Myxococcota</taxon>
        <taxon>Myxococcia</taxon>
        <taxon>Myxococcales</taxon>
        <taxon>Cystobacterineae</taxon>
        <taxon>Myxococcaceae</taxon>
        <taxon>Corallococcus</taxon>
    </lineage>
</organism>
<accession>A0A3A8QFF9</accession>
<feature type="transmembrane region" description="Helical" evidence="1">
    <location>
        <begin position="12"/>
        <end position="32"/>
    </location>
</feature>